<dbReference type="EMBL" id="JBHSNP010000009">
    <property type="protein sequence ID" value="MFC5602537.1"/>
    <property type="molecule type" value="Genomic_DNA"/>
</dbReference>
<comment type="pathway">
    <text evidence="1">Amino-acid biosynthesis; L-asparagine biosynthesis; L-asparagine from L-aspartate (L-Gln route): step 1/1.</text>
</comment>
<dbReference type="InterPro" id="IPR014729">
    <property type="entry name" value="Rossmann-like_a/b/a_fold"/>
</dbReference>
<dbReference type="InterPro" id="IPR051786">
    <property type="entry name" value="ASN_synthetase/amidase"/>
</dbReference>
<evidence type="ECO:0000256" key="5">
    <source>
        <dbReference type="ARBA" id="ARBA00022840"/>
    </source>
</evidence>
<sequence>MCGFTGVFNKSSAQLQFHDNELLFSKAEQSTYYTTNSKTIAFHGKLYNAQELKKKLENNNHQFETNSDSELILNVYEEYGEEFMNYLHGTFAIAIWDDVKKELLMVRDRVGEKPYYYYNGRDKLLFGTELKKILAESKQEINYEAVESFLRFYYIPQPMTIFENVFHLMPGYSVKYSVVDDTLQLKKYWDINPNSTEKDDVSYHSIQMRLRETLRSSVRERMGGEESAGAFLSGGIDSSIVVGLMAEQSSEPLNTFTIGYKDYKQYDESALAKQVSKLHKTIHHELFIEFDDLHEVIETIIGKMEEPFADSSAIPTYYVSRLTKHHTSVALSGDGGDELFAGYNKYTSVYYQRLYSKIPRMLREKVIEAPLHLIPDDKRNSFTSFATKAKKFMRSAATDTFQMHIKLMESYDRDQISRLVKNRALTRFNVDEQLSNYFQYLNTNEPVNRMMYTDFKFALPNDMLVKTDRMSKINGLEIRSPFLDHKVVELAYEIPLKYKMRRANGKIILKETFSDLLPNDIITAKKRGFEIPLAEWFKGELKELVYSTLSKEKVEKANLVHFDFVEIIIEEHMKSKKNHKNLIWSLIVLHKWHENFLRNVEGGKK</sequence>
<dbReference type="InterPro" id="IPR033738">
    <property type="entry name" value="AsnB_N"/>
</dbReference>
<dbReference type="CDD" id="cd01991">
    <property type="entry name" value="Asn_synthase_B_C"/>
    <property type="match status" value="1"/>
</dbReference>
<dbReference type="Pfam" id="PF00733">
    <property type="entry name" value="Asn_synthase"/>
    <property type="match status" value="1"/>
</dbReference>
<evidence type="ECO:0000256" key="3">
    <source>
        <dbReference type="ARBA" id="ARBA00012737"/>
    </source>
</evidence>
<gene>
    <name evidence="10" type="primary">asnB</name>
    <name evidence="10" type="ORF">ACFPTP_04830</name>
</gene>
<comment type="caution">
    <text evidence="10">The sequence shown here is derived from an EMBL/GenBank/DDBJ whole genome shotgun (WGS) entry which is preliminary data.</text>
</comment>
<evidence type="ECO:0000256" key="4">
    <source>
        <dbReference type="ARBA" id="ARBA00022741"/>
    </source>
</evidence>
<dbReference type="Pfam" id="PF13537">
    <property type="entry name" value="GATase_7"/>
    <property type="match status" value="1"/>
</dbReference>
<keyword evidence="5" id="KW-0067">ATP-binding</keyword>
<accession>A0ABW0TUY7</accession>
<keyword evidence="6" id="KW-0028">Amino-acid biosynthesis</keyword>
<reference evidence="11" key="1">
    <citation type="journal article" date="2019" name="Int. J. Syst. Evol. Microbiol.">
        <title>The Global Catalogue of Microorganisms (GCM) 10K type strain sequencing project: providing services to taxonomists for standard genome sequencing and annotation.</title>
        <authorList>
            <consortium name="The Broad Institute Genomics Platform"/>
            <consortium name="The Broad Institute Genome Sequencing Center for Infectious Disease"/>
            <person name="Wu L."/>
            <person name="Ma J."/>
        </authorList>
    </citation>
    <scope>NUCLEOTIDE SEQUENCE [LARGE SCALE GENOMIC DNA]</scope>
    <source>
        <strain evidence="11">KACC 11299</strain>
    </source>
</reference>
<evidence type="ECO:0000259" key="9">
    <source>
        <dbReference type="PROSITE" id="PS51278"/>
    </source>
</evidence>
<evidence type="ECO:0000256" key="1">
    <source>
        <dbReference type="ARBA" id="ARBA00005187"/>
    </source>
</evidence>
<dbReference type="PANTHER" id="PTHR43284:SF1">
    <property type="entry name" value="ASPARAGINE SYNTHETASE"/>
    <property type="match status" value="1"/>
</dbReference>
<dbReference type="RefSeq" id="WP_381442648.1">
    <property type="nucleotide sequence ID" value="NZ_JBHSNP010000009.1"/>
</dbReference>
<dbReference type="SUPFAM" id="SSF52402">
    <property type="entry name" value="Adenine nucleotide alpha hydrolases-like"/>
    <property type="match status" value="1"/>
</dbReference>
<proteinExistence type="inferred from homology"/>
<dbReference type="NCBIfam" id="TIGR01536">
    <property type="entry name" value="asn_synth_AEB"/>
    <property type="match status" value="1"/>
</dbReference>
<keyword evidence="6" id="KW-0061">Asparagine biosynthesis</keyword>
<comment type="catalytic activity">
    <reaction evidence="8">
        <text>L-aspartate + L-glutamine + ATP + H2O = L-asparagine + L-glutamate + AMP + diphosphate + H(+)</text>
        <dbReference type="Rhea" id="RHEA:12228"/>
        <dbReference type="ChEBI" id="CHEBI:15377"/>
        <dbReference type="ChEBI" id="CHEBI:15378"/>
        <dbReference type="ChEBI" id="CHEBI:29985"/>
        <dbReference type="ChEBI" id="CHEBI:29991"/>
        <dbReference type="ChEBI" id="CHEBI:30616"/>
        <dbReference type="ChEBI" id="CHEBI:33019"/>
        <dbReference type="ChEBI" id="CHEBI:58048"/>
        <dbReference type="ChEBI" id="CHEBI:58359"/>
        <dbReference type="ChEBI" id="CHEBI:456215"/>
        <dbReference type="EC" id="6.3.5.4"/>
    </reaction>
</comment>
<dbReference type="CDD" id="cd00712">
    <property type="entry name" value="AsnB"/>
    <property type="match status" value="1"/>
</dbReference>
<dbReference type="Proteomes" id="UP001596071">
    <property type="component" value="Unassembled WGS sequence"/>
</dbReference>
<evidence type="ECO:0000256" key="8">
    <source>
        <dbReference type="ARBA" id="ARBA00048741"/>
    </source>
</evidence>
<dbReference type="SUPFAM" id="SSF56235">
    <property type="entry name" value="N-terminal nucleophile aminohydrolases (Ntn hydrolases)"/>
    <property type="match status" value="1"/>
</dbReference>
<feature type="domain" description="Glutamine amidotransferase type-2" evidence="9">
    <location>
        <begin position="1"/>
        <end position="179"/>
    </location>
</feature>
<evidence type="ECO:0000256" key="7">
    <source>
        <dbReference type="ARBA" id="ARBA00022962"/>
    </source>
</evidence>
<dbReference type="PIRSF" id="PIRSF001589">
    <property type="entry name" value="Asn_synthetase_glu-h"/>
    <property type="match status" value="1"/>
</dbReference>
<dbReference type="InterPro" id="IPR001962">
    <property type="entry name" value="Asn_synthase"/>
</dbReference>
<dbReference type="Gene3D" id="3.60.20.10">
    <property type="entry name" value="Glutamine Phosphoribosylpyrophosphate, subunit 1, domain 1"/>
    <property type="match status" value="1"/>
</dbReference>
<dbReference type="InterPro" id="IPR017932">
    <property type="entry name" value="GATase_2_dom"/>
</dbReference>
<dbReference type="EC" id="6.3.5.4" evidence="3"/>
<keyword evidence="11" id="KW-1185">Reference proteome</keyword>
<evidence type="ECO:0000313" key="10">
    <source>
        <dbReference type="EMBL" id="MFC5602537.1"/>
    </source>
</evidence>
<keyword evidence="4" id="KW-0547">Nucleotide-binding</keyword>
<name>A0ABW0TUY7_9BACL</name>
<dbReference type="GO" id="GO:0004066">
    <property type="term" value="F:asparagine synthase (glutamine-hydrolyzing) activity"/>
    <property type="evidence" value="ECO:0007669"/>
    <property type="project" value="UniProtKB-EC"/>
</dbReference>
<dbReference type="Gene3D" id="3.40.50.620">
    <property type="entry name" value="HUPs"/>
    <property type="match status" value="2"/>
</dbReference>
<protein>
    <recommendedName>
        <fullName evidence="3">asparagine synthase (glutamine-hydrolyzing)</fullName>
        <ecNumber evidence="3">6.3.5.4</ecNumber>
    </recommendedName>
</protein>
<dbReference type="PROSITE" id="PS51278">
    <property type="entry name" value="GATASE_TYPE_2"/>
    <property type="match status" value="1"/>
</dbReference>
<evidence type="ECO:0000256" key="6">
    <source>
        <dbReference type="ARBA" id="ARBA00022888"/>
    </source>
</evidence>
<dbReference type="InterPro" id="IPR006426">
    <property type="entry name" value="Asn_synth_AEB"/>
</dbReference>
<keyword evidence="10" id="KW-0436">Ligase</keyword>
<comment type="similarity">
    <text evidence="2">Belongs to the asparagine synthetase family.</text>
</comment>
<organism evidence="10 11">
    <name type="scientific">Sporosarcina koreensis</name>
    <dbReference type="NCBI Taxonomy" id="334735"/>
    <lineage>
        <taxon>Bacteria</taxon>
        <taxon>Bacillati</taxon>
        <taxon>Bacillota</taxon>
        <taxon>Bacilli</taxon>
        <taxon>Bacillales</taxon>
        <taxon>Caryophanaceae</taxon>
        <taxon>Sporosarcina</taxon>
    </lineage>
</organism>
<evidence type="ECO:0000313" key="11">
    <source>
        <dbReference type="Proteomes" id="UP001596071"/>
    </source>
</evidence>
<dbReference type="InterPro" id="IPR029055">
    <property type="entry name" value="Ntn_hydrolases_N"/>
</dbReference>
<evidence type="ECO:0000256" key="2">
    <source>
        <dbReference type="ARBA" id="ARBA00005752"/>
    </source>
</evidence>
<keyword evidence="7" id="KW-0315">Glutamine amidotransferase</keyword>
<dbReference type="PANTHER" id="PTHR43284">
    <property type="entry name" value="ASPARAGINE SYNTHETASE (GLUTAMINE-HYDROLYZING)"/>
    <property type="match status" value="1"/>
</dbReference>